<comment type="caution">
    <text evidence="2">The sequence shown here is derived from an EMBL/GenBank/DDBJ whole genome shotgun (WGS) entry which is preliminary data.</text>
</comment>
<dbReference type="EMBL" id="SOZI01000238">
    <property type="protein sequence ID" value="TNY17148.1"/>
    <property type="molecule type" value="Genomic_DNA"/>
</dbReference>
<proteinExistence type="predicted"/>
<protein>
    <recommendedName>
        <fullName evidence="4">Proteasome assembly chaperone 1</fullName>
    </recommendedName>
</protein>
<evidence type="ECO:0000313" key="2">
    <source>
        <dbReference type="EMBL" id="TNY17148.1"/>
    </source>
</evidence>
<dbReference type="AlphaFoldDB" id="A0A5C5FK81"/>
<organism evidence="2 3">
    <name type="scientific">Rhodotorula diobovata</name>
    <dbReference type="NCBI Taxonomy" id="5288"/>
    <lineage>
        <taxon>Eukaryota</taxon>
        <taxon>Fungi</taxon>
        <taxon>Dikarya</taxon>
        <taxon>Basidiomycota</taxon>
        <taxon>Pucciniomycotina</taxon>
        <taxon>Microbotryomycetes</taxon>
        <taxon>Sporidiobolales</taxon>
        <taxon>Sporidiobolaceae</taxon>
        <taxon>Rhodotorula</taxon>
    </lineage>
</organism>
<gene>
    <name evidence="2" type="ORF">DMC30DRAFT_138210</name>
</gene>
<evidence type="ECO:0008006" key="4">
    <source>
        <dbReference type="Google" id="ProtNLM"/>
    </source>
</evidence>
<reference evidence="2 3" key="1">
    <citation type="submission" date="2019-03" db="EMBL/GenBank/DDBJ databases">
        <title>Rhodosporidium diobovatum UCD-FST 08-225 genome sequencing, assembly, and annotation.</title>
        <authorList>
            <person name="Fakankun I.U."/>
            <person name="Fristensky B."/>
            <person name="Levin D.B."/>
        </authorList>
    </citation>
    <scope>NUCLEOTIDE SEQUENCE [LARGE SCALE GENOMIC DNA]</scope>
    <source>
        <strain evidence="2 3">UCD-FST 08-225</strain>
    </source>
</reference>
<name>A0A5C5FK81_9BASI</name>
<sequence>MDYEQNAHLAAAPAYALESDSESDWDDDELPRPHSTAAKELAPDAAVTLEGSVEGLSKGREAVFLLGEAGERLAQGVRLDDDAASLRAVKVVVDGEQAGLVLPATSDAQPSLVFLSTALPLASLHPLASTLLERLEPSVVTIVSSYHLASYIPPSQSAASTSTAPILSLSSPFPSPAVTQLRSTGSLQPFTTPNLHHGLASSLLALSHLSPSTSSATLLLLPTTTPPQPLNGPFSLASPVSAAGGSAGTLYDAGGPTGMSDPGALFRELAGIAGRAGARPASTARTRRAGPLRQVKAALAWEWWNPDGQGGKGFEWLERQRRDKRREQAGSMYM</sequence>
<dbReference type="OrthoDB" id="2530228at2759"/>
<feature type="compositionally biased region" description="Low complexity" evidence="1">
    <location>
        <begin position="7"/>
        <end position="18"/>
    </location>
</feature>
<evidence type="ECO:0000313" key="3">
    <source>
        <dbReference type="Proteomes" id="UP000311382"/>
    </source>
</evidence>
<feature type="compositionally biased region" description="Acidic residues" evidence="1">
    <location>
        <begin position="19"/>
        <end position="29"/>
    </location>
</feature>
<feature type="region of interest" description="Disordered" evidence="1">
    <location>
        <begin position="1"/>
        <end position="42"/>
    </location>
</feature>
<evidence type="ECO:0000256" key="1">
    <source>
        <dbReference type="SAM" id="MobiDB-lite"/>
    </source>
</evidence>
<keyword evidence="3" id="KW-1185">Reference proteome</keyword>
<dbReference type="Proteomes" id="UP000311382">
    <property type="component" value="Unassembled WGS sequence"/>
</dbReference>
<dbReference type="STRING" id="5288.A0A5C5FK81"/>
<accession>A0A5C5FK81</accession>